<dbReference type="OrthoDB" id="430354at2759"/>
<dbReference type="GO" id="GO:0005794">
    <property type="term" value="C:Golgi apparatus"/>
    <property type="evidence" value="ECO:0007669"/>
    <property type="project" value="TreeGrafter"/>
</dbReference>
<evidence type="ECO:0000256" key="6">
    <source>
        <dbReference type="ARBA" id="ARBA00022968"/>
    </source>
</evidence>
<gene>
    <name evidence="11" type="ORF">MGG_09806</name>
</gene>
<keyword evidence="5 10" id="KW-0812">Transmembrane</keyword>
<dbReference type="Proteomes" id="UP000009058">
    <property type="component" value="Chromosome 6"/>
</dbReference>
<evidence type="ECO:0000256" key="8">
    <source>
        <dbReference type="ARBA" id="ARBA00023136"/>
    </source>
</evidence>
<evidence type="ECO:0000256" key="9">
    <source>
        <dbReference type="ARBA" id="ARBA00023180"/>
    </source>
</evidence>
<keyword evidence="6" id="KW-0735">Signal-anchor</keyword>
<dbReference type="OMA" id="YEFEKHY"/>
<dbReference type="KEGG" id="mgr:MGG_09806"/>
<comment type="subcellular location">
    <subcellularLocation>
        <location evidence="1">Membrane</location>
        <topology evidence="1">Single-pass type II membrane protein</topology>
    </subcellularLocation>
</comment>
<dbReference type="InterPro" id="IPR029044">
    <property type="entry name" value="Nucleotide-diphossugar_trans"/>
</dbReference>
<dbReference type="EMBL" id="CM001236">
    <property type="protein sequence ID" value="EHA48068.1"/>
    <property type="molecule type" value="Genomic_DNA"/>
</dbReference>
<organism evidence="11 12">
    <name type="scientific">Pyricularia oryzae (strain 70-15 / ATCC MYA-4617 / FGSC 8958)</name>
    <name type="common">Rice blast fungus</name>
    <name type="synonym">Magnaporthe oryzae</name>
    <dbReference type="NCBI Taxonomy" id="242507"/>
    <lineage>
        <taxon>Eukaryota</taxon>
        <taxon>Fungi</taxon>
        <taxon>Dikarya</taxon>
        <taxon>Ascomycota</taxon>
        <taxon>Pezizomycotina</taxon>
        <taxon>Sordariomycetes</taxon>
        <taxon>Sordariomycetidae</taxon>
        <taxon>Magnaporthales</taxon>
        <taxon>Pyriculariaceae</taxon>
        <taxon>Pyricularia</taxon>
    </lineage>
</organism>
<dbReference type="FunCoup" id="G4NIK8">
    <property type="interactions" value="73"/>
</dbReference>
<keyword evidence="3" id="KW-0328">Glycosyltransferase</keyword>
<dbReference type="VEuPathDB" id="FungiDB:MGG_09806"/>
<dbReference type="Pfam" id="PF11051">
    <property type="entry name" value="Mannosyl_trans3"/>
    <property type="match status" value="1"/>
</dbReference>
<dbReference type="AlphaFoldDB" id="G4NIK8"/>
<dbReference type="PANTHER" id="PTHR31392">
    <property type="entry name" value="ALPHA-1,3-MANNOSYLTRANSFERASE MNN1-RELATED"/>
    <property type="match status" value="1"/>
</dbReference>
<evidence type="ECO:0000313" key="12">
    <source>
        <dbReference type="Proteomes" id="UP000009058"/>
    </source>
</evidence>
<keyword evidence="4" id="KW-0808">Transferase</keyword>
<evidence type="ECO:0000313" key="11">
    <source>
        <dbReference type="EMBL" id="EHA48068.1"/>
    </source>
</evidence>
<proteinExistence type="inferred from homology"/>
<dbReference type="PANTHER" id="PTHR31392:SF1">
    <property type="entry name" value="ALPHA-1,3-MANNOSYLTRANSFERASE MNN1-RELATED"/>
    <property type="match status" value="1"/>
</dbReference>
<name>G4NIK8_PYRO7</name>
<keyword evidence="7 10" id="KW-1133">Transmembrane helix</keyword>
<dbReference type="SUPFAM" id="SSF53448">
    <property type="entry name" value="Nucleotide-diphospho-sugar transferases"/>
    <property type="match status" value="1"/>
</dbReference>
<evidence type="ECO:0000256" key="5">
    <source>
        <dbReference type="ARBA" id="ARBA00022692"/>
    </source>
</evidence>
<evidence type="ECO:0000256" key="10">
    <source>
        <dbReference type="SAM" id="Phobius"/>
    </source>
</evidence>
<keyword evidence="8 10" id="KW-0472">Membrane</keyword>
<evidence type="ECO:0000256" key="4">
    <source>
        <dbReference type="ARBA" id="ARBA00022679"/>
    </source>
</evidence>
<feature type="transmembrane region" description="Helical" evidence="10">
    <location>
        <begin position="78"/>
        <end position="98"/>
    </location>
</feature>
<keyword evidence="9" id="KW-0325">Glycoprotein</keyword>
<reference evidence="11 12" key="1">
    <citation type="journal article" date="2005" name="Nature">
        <title>The genome sequence of the rice blast fungus Magnaporthe grisea.</title>
        <authorList>
            <person name="Dean R.A."/>
            <person name="Talbot N.J."/>
            <person name="Ebbole D.J."/>
            <person name="Farman M.L."/>
            <person name="Mitchell T.K."/>
            <person name="Orbach M.J."/>
            <person name="Thon M."/>
            <person name="Kulkarni R."/>
            <person name="Xu J.R."/>
            <person name="Pan H."/>
            <person name="Read N.D."/>
            <person name="Lee Y.H."/>
            <person name="Carbone I."/>
            <person name="Brown D."/>
            <person name="Oh Y.Y."/>
            <person name="Donofrio N."/>
            <person name="Jeong J.S."/>
            <person name="Soanes D.M."/>
            <person name="Djonovic S."/>
            <person name="Kolomiets E."/>
            <person name="Rehmeyer C."/>
            <person name="Li W."/>
            <person name="Harding M."/>
            <person name="Kim S."/>
            <person name="Lebrun M.H."/>
            <person name="Bohnert H."/>
            <person name="Coughlan S."/>
            <person name="Butler J."/>
            <person name="Calvo S."/>
            <person name="Ma L.J."/>
            <person name="Nicol R."/>
            <person name="Purcell S."/>
            <person name="Nusbaum C."/>
            <person name="Galagan J.E."/>
            <person name="Birren B.W."/>
        </authorList>
    </citation>
    <scope>NUCLEOTIDE SEQUENCE [LARGE SCALE GENOMIC DNA]</scope>
    <source>
        <strain evidence="12">70-15 / ATCC MYA-4617 / FGSC 8958</strain>
    </source>
</reference>
<dbReference type="GO" id="GO:0000033">
    <property type="term" value="F:alpha-1,3-mannosyltransferase activity"/>
    <property type="evidence" value="ECO:0007669"/>
    <property type="project" value="TreeGrafter"/>
</dbReference>
<reference key="2">
    <citation type="submission" date="2011-05" db="EMBL/GenBank/DDBJ databases">
        <title>The Genome Sequence of Magnaporthe oryzae 70-15.</title>
        <authorList>
            <consortium name="The Broad Institute Genome Sequencing Platform"/>
            <person name="Ma L.-J."/>
            <person name="Dead R."/>
            <person name="Young S.K."/>
            <person name="Zeng Q."/>
            <person name="Gargeya S."/>
            <person name="Fitzgerald M."/>
            <person name="Haas B."/>
            <person name="Abouelleil A."/>
            <person name="Alvarado L."/>
            <person name="Arachchi H.M."/>
            <person name="Berlin A."/>
            <person name="Brown A."/>
            <person name="Chapman S.B."/>
            <person name="Chen Z."/>
            <person name="Dunbar C."/>
            <person name="Freedman E."/>
            <person name="Gearin G."/>
            <person name="Gellesch M."/>
            <person name="Goldberg J."/>
            <person name="Griggs A."/>
            <person name="Gujja S."/>
            <person name="Heiman D."/>
            <person name="Howarth C."/>
            <person name="Larson L."/>
            <person name="Lui A."/>
            <person name="MacDonald P.J.P."/>
            <person name="Mehta T."/>
            <person name="Montmayeur A."/>
            <person name="Murphy C."/>
            <person name="Neiman D."/>
            <person name="Pearson M."/>
            <person name="Priest M."/>
            <person name="Roberts A."/>
            <person name="Saif S."/>
            <person name="Shea T."/>
            <person name="Shenoy N."/>
            <person name="Sisk P."/>
            <person name="Stolte C."/>
            <person name="Sykes S."/>
            <person name="Yandava C."/>
            <person name="Wortman J."/>
            <person name="Nusbaum C."/>
            <person name="Birren B."/>
        </authorList>
    </citation>
    <scope>NUCLEOTIDE SEQUENCE</scope>
    <source>
        <strain>70-15</strain>
    </source>
</reference>
<dbReference type="GO" id="GO:0006493">
    <property type="term" value="P:protein O-linked glycosylation"/>
    <property type="evidence" value="ECO:0007669"/>
    <property type="project" value="TreeGrafter"/>
</dbReference>
<feature type="transmembrane region" description="Helical" evidence="10">
    <location>
        <begin position="7"/>
        <end position="24"/>
    </location>
</feature>
<dbReference type="eggNOG" id="ENOG502RZ48">
    <property type="taxonomic scope" value="Eukaryota"/>
</dbReference>
<dbReference type="GO" id="GO:0016020">
    <property type="term" value="C:membrane"/>
    <property type="evidence" value="ECO:0007669"/>
    <property type="project" value="UniProtKB-SubCell"/>
</dbReference>
<evidence type="ECO:0000256" key="2">
    <source>
        <dbReference type="ARBA" id="ARBA00009105"/>
    </source>
</evidence>
<evidence type="ECO:0000256" key="7">
    <source>
        <dbReference type="ARBA" id="ARBA00022989"/>
    </source>
</evidence>
<dbReference type="RefSeq" id="XP_003720435.1">
    <property type="nucleotide sequence ID" value="XM_003720387.1"/>
</dbReference>
<feature type="transmembrane region" description="Helical" evidence="10">
    <location>
        <begin position="44"/>
        <end position="66"/>
    </location>
</feature>
<dbReference type="HOGENOM" id="CLU_030430_0_1_1"/>
<protein>
    <recommendedName>
        <fullName evidence="13">Alpha-1,3-mannosyltransferase MNT3</fullName>
    </recommendedName>
</protein>
<evidence type="ECO:0008006" key="13">
    <source>
        <dbReference type="Google" id="ProtNLM"/>
    </source>
</evidence>
<dbReference type="InterPro" id="IPR022751">
    <property type="entry name" value="Alpha_mannosyltransferase"/>
</dbReference>
<comment type="similarity">
    <text evidence="2">Belongs to the MNN1/MNT family.</text>
</comment>
<accession>G4NIK8</accession>
<dbReference type="InParanoid" id="G4NIK8"/>
<evidence type="ECO:0000256" key="3">
    <source>
        <dbReference type="ARBA" id="ARBA00022676"/>
    </source>
</evidence>
<sequence>MPPRIQILPSFLFVGFITAFIFHHSHKCLFSIPFTSICRLHFDLFVFVSTFFSSRLLSPSLLCFKVEFGMMVLARPPFRLAVQAISVCVVFILLYTLFNPSRDPVWMQSANSPWRNRAESIVNETREYIQSPIQSPYEHKFRDLGERTKVARAWIEFFDNVPRSANKLPVLEAVEAAMVTMYPFLANSPRNPGSRTPFSDLRASIVPGSRGIVLPTGKGTLRFAMHLIANLREVLRSDLGIQIVYSGDDDLPAQDRERLVARFGNINFLDVLALVDDAKAGLSDGGWAIKAFAALYSPFEEVVLLDADCVFVQRPELLLEDPAYRSTGALLFHDRLLWQHAFRERHDWYKDQIRNPSAQLNRSLVWTQDYAEEGDSGVVVLDKSRLDVLMGLLHIAWQNTREVRDEVTYRMTYGDKESWWFGFELSGAGYAFETHYAAMVGWVKDVLEEEEEDKVRVCSFVIGHVDRQDELFWYNGGLLKNKKVDPHEYGQPMHIMVDGVWEKGAVRNEMSCMVGTGSRAVTPITRHVLADSVARAKKIDVDFGFV</sequence>
<evidence type="ECO:0000256" key="1">
    <source>
        <dbReference type="ARBA" id="ARBA00004606"/>
    </source>
</evidence>
<dbReference type="GeneID" id="2680797"/>
<keyword evidence="12" id="KW-1185">Reference proteome</keyword>